<gene>
    <name evidence="3" type="ORF">H9564_00380</name>
</gene>
<dbReference type="InterPro" id="IPR025164">
    <property type="entry name" value="Toastrack_DUF4097"/>
</dbReference>
<dbReference type="EMBL" id="JACSQW010000001">
    <property type="protein sequence ID" value="MBD7894208.1"/>
    <property type="molecule type" value="Genomic_DNA"/>
</dbReference>
<evidence type="ECO:0000256" key="1">
    <source>
        <dbReference type="SAM" id="Phobius"/>
    </source>
</evidence>
<reference evidence="3 4" key="1">
    <citation type="submission" date="2020-08" db="EMBL/GenBank/DDBJ databases">
        <title>A Genomic Blueprint of the Chicken Gut Microbiome.</title>
        <authorList>
            <person name="Gilroy R."/>
            <person name="Ravi A."/>
            <person name="Getino M."/>
            <person name="Pursley I."/>
            <person name="Horton D.L."/>
            <person name="Alikhan N.-F."/>
            <person name="Baker D."/>
            <person name="Gharbi K."/>
            <person name="Hall N."/>
            <person name="Watson M."/>
            <person name="Adriaenssens E.M."/>
            <person name="Foster-Nyarko E."/>
            <person name="Jarju S."/>
            <person name="Secka A."/>
            <person name="Antonio M."/>
            <person name="Oren A."/>
            <person name="Chaudhuri R."/>
            <person name="La Ragione R.M."/>
            <person name="Hildebrand F."/>
            <person name="Pallen M.J."/>
        </authorList>
    </citation>
    <scope>NUCLEOTIDE SEQUENCE [LARGE SCALE GENOMIC DNA]</scope>
    <source>
        <strain evidence="3 4">Sa3CUN2</strain>
    </source>
</reference>
<feature type="domain" description="DUF4097" evidence="2">
    <location>
        <begin position="53"/>
        <end position="263"/>
    </location>
</feature>
<organism evidence="3 4">
    <name type="scientific">Limosilactobacillus avistercoris</name>
    <dbReference type="NCBI Taxonomy" id="2762243"/>
    <lineage>
        <taxon>Bacteria</taxon>
        <taxon>Bacillati</taxon>
        <taxon>Bacillota</taxon>
        <taxon>Bacilli</taxon>
        <taxon>Lactobacillales</taxon>
        <taxon>Lactobacillaceae</taxon>
        <taxon>Limosilactobacillus</taxon>
    </lineage>
</organism>
<dbReference type="Proteomes" id="UP000616837">
    <property type="component" value="Unassembled WGS sequence"/>
</dbReference>
<keyword evidence="4" id="KW-1185">Reference proteome</keyword>
<evidence type="ECO:0000259" key="2">
    <source>
        <dbReference type="Pfam" id="PF13349"/>
    </source>
</evidence>
<keyword evidence="1" id="KW-0472">Membrane</keyword>
<feature type="transmembrane region" description="Helical" evidence="1">
    <location>
        <begin position="7"/>
        <end position="25"/>
    </location>
</feature>
<comment type="caution">
    <text evidence="3">The sequence shown here is derived from an EMBL/GenBank/DDBJ whole genome shotgun (WGS) entry which is preliminary data.</text>
</comment>
<keyword evidence="1" id="KW-0812">Transmembrane</keyword>
<dbReference type="RefSeq" id="WP_191683613.1">
    <property type="nucleotide sequence ID" value="NZ_JACSQW010000001.1"/>
</dbReference>
<accession>A0ABR8PAG5</accession>
<protein>
    <submittedName>
        <fullName evidence="3">DUF4097 family beta strand repeat protein</fullName>
    </submittedName>
</protein>
<name>A0ABR8PAG5_9LACO</name>
<dbReference type="Pfam" id="PF13349">
    <property type="entry name" value="DUF4097"/>
    <property type="match status" value="1"/>
</dbReference>
<keyword evidence="1" id="KW-1133">Transmembrane helix</keyword>
<proteinExistence type="predicted"/>
<evidence type="ECO:0000313" key="3">
    <source>
        <dbReference type="EMBL" id="MBD7894208.1"/>
    </source>
</evidence>
<sequence>MKRAIKWGSIIFVCGLIISGIAYLGHKQPFDPMTPIEESQANKDVITRKQFLKIDVTASSADVIIKQGQHYTVSYYGKNTHAVRARVKDGVLKVTQTPVTHSKFSNFHIGNNSDDERFIITVPKGSTISKIKGHVNNDLVINRVPIKKVTLDSNSGDISVLNSEFDSGKITTASGDISIRRSSLLNTKLTAQSGDIDLAQTSLTKGNATLSSGDFNGHRLTITGHYTVTNQSGDNTIIKSKIDGAKLTTTSGTNKLKRRVSDGGSLEQKLDSPNIVFLKSISGDNTIK</sequence>
<evidence type="ECO:0000313" key="4">
    <source>
        <dbReference type="Proteomes" id="UP000616837"/>
    </source>
</evidence>